<dbReference type="InterPro" id="IPR049492">
    <property type="entry name" value="BD-FAE-like_dom"/>
</dbReference>
<keyword evidence="2" id="KW-0732">Signal</keyword>
<evidence type="ECO:0000256" key="1">
    <source>
        <dbReference type="ARBA" id="ARBA00022801"/>
    </source>
</evidence>
<dbReference type="RefSeq" id="WP_189415072.1">
    <property type="nucleotide sequence ID" value="NZ_BMYZ01000001.1"/>
</dbReference>
<dbReference type="SUPFAM" id="SSF53474">
    <property type="entry name" value="alpha/beta-Hydrolases"/>
    <property type="match status" value="1"/>
</dbReference>
<comment type="caution">
    <text evidence="4">The sequence shown here is derived from an EMBL/GenBank/DDBJ whole genome shotgun (WGS) entry which is preliminary data.</text>
</comment>
<feature type="chain" id="PRO_5047130071" evidence="2">
    <location>
        <begin position="23"/>
        <end position="281"/>
    </location>
</feature>
<protein>
    <submittedName>
        <fullName evidence="4">Lipase</fullName>
    </submittedName>
</protein>
<evidence type="ECO:0000313" key="5">
    <source>
        <dbReference type="Proteomes" id="UP000619761"/>
    </source>
</evidence>
<dbReference type="EMBL" id="BMYZ01000001">
    <property type="protein sequence ID" value="GGY61568.1"/>
    <property type="molecule type" value="Genomic_DNA"/>
</dbReference>
<name>A0ABQ3ANG9_9GAMM</name>
<dbReference type="PANTHER" id="PTHR48081">
    <property type="entry name" value="AB HYDROLASE SUPERFAMILY PROTEIN C4A8.06C"/>
    <property type="match status" value="1"/>
</dbReference>
<sequence length="281" mass="31507">MKSIKVGVWVCLIVSFAQAAWAEDQTQWAPDKRDITYAGVEATDNPRKLDVYLPAKAKKPFPLLVWYHGGGLTSGTKNYVNDQRIASYWRSKGVAVVNVDYRLSPQVKFPAYIEDAAQATAWAFRNAAKLGADPKRIYVGGHSAGAYLATMQAMDERYLRAQGVELTSLAGFISLSGQMTTHFNVRKERGLSDLPLVVDDAAPSHYIRKNIPRLLLLIGDHDWPARLEENQLMYAQFVQLAKTDKASFKVIADRDHNAIYDRIPQPQDETYKVISEFIGVD</sequence>
<organism evidence="4 5">
    <name type="scientific">Cellvibrio zantedeschiae</name>
    <dbReference type="NCBI Taxonomy" id="1237077"/>
    <lineage>
        <taxon>Bacteria</taxon>
        <taxon>Pseudomonadati</taxon>
        <taxon>Pseudomonadota</taxon>
        <taxon>Gammaproteobacteria</taxon>
        <taxon>Cellvibrionales</taxon>
        <taxon>Cellvibrionaceae</taxon>
        <taxon>Cellvibrio</taxon>
    </lineage>
</organism>
<dbReference type="Gene3D" id="3.40.50.1820">
    <property type="entry name" value="alpha/beta hydrolase"/>
    <property type="match status" value="1"/>
</dbReference>
<evidence type="ECO:0000256" key="2">
    <source>
        <dbReference type="SAM" id="SignalP"/>
    </source>
</evidence>
<keyword evidence="5" id="KW-1185">Reference proteome</keyword>
<dbReference type="InterPro" id="IPR050300">
    <property type="entry name" value="GDXG_lipolytic_enzyme"/>
</dbReference>
<evidence type="ECO:0000313" key="4">
    <source>
        <dbReference type="EMBL" id="GGY61568.1"/>
    </source>
</evidence>
<feature type="signal peptide" evidence="2">
    <location>
        <begin position="1"/>
        <end position="22"/>
    </location>
</feature>
<keyword evidence="1" id="KW-0378">Hydrolase</keyword>
<proteinExistence type="predicted"/>
<evidence type="ECO:0000259" key="3">
    <source>
        <dbReference type="Pfam" id="PF20434"/>
    </source>
</evidence>
<reference evidence="5" key="1">
    <citation type="journal article" date="2019" name="Int. J. Syst. Evol. Microbiol.">
        <title>The Global Catalogue of Microorganisms (GCM) 10K type strain sequencing project: providing services to taxonomists for standard genome sequencing and annotation.</title>
        <authorList>
            <consortium name="The Broad Institute Genomics Platform"/>
            <consortium name="The Broad Institute Genome Sequencing Center for Infectious Disease"/>
            <person name="Wu L."/>
            <person name="Ma J."/>
        </authorList>
    </citation>
    <scope>NUCLEOTIDE SEQUENCE [LARGE SCALE GENOMIC DNA]</scope>
    <source>
        <strain evidence="5">KCTC 32239</strain>
    </source>
</reference>
<dbReference type="InterPro" id="IPR029058">
    <property type="entry name" value="AB_hydrolase_fold"/>
</dbReference>
<dbReference type="PANTHER" id="PTHR48081:SF9">
    <property type="entry name" value="CARBOXYLESTERASE"/>
    <property type="match status" value="1"/>
</dbReference>
<accession>A0ABQ3ANG9</accession>
<dbReference type="Proteomes" id="UP000619761">
    <property type="component" value="Unassembled WGS sequence"/>
</dbReference>
<dbReference type="Pfam" id="PF20434">
    <property type="entry name" value="BD-FAE"/>
    <property type="match status" value="1"/>
</dbReference>
<gene>
    <name evidence="4" type="ORF">GCM10011613_01220</name>
</gene>
<feature type="domain" description="BD-FAE-like" evidence="3">
    <location>
        <begin position="49"/>
        <end position="157"/>
    </location>
</feature>